<evidence type="ECO:0000256" key="1">
    <source>
        <dbReference type="SAM" id="Phobius"/>
    </source>
</evidence>
<dbReference type="EMBL" id="BAAAVS010000019">
    <property type="protein sequence ID" value="GAA3031417.1"/>
    <property type="molecule type" value="Genomic_DNA"/>
</dbReference>
<comment type="caution">
    <text evidence="2">The sequence shown here is derived from an EMBL/GenBank/DDBJ whole genome shotgun (WGS) entry which is preliminary data.</text>
</comment>
<protein>
    <submittedName>
        <fullName evidence="2">Phage holin family protein</fullName>
    </submittedName>
</protein>
<accession>A0ABP6L4Y3</accession>
<dbReference type="Proteomes" id="UP001501035">
    <property type="component" value="Unassembled WGS sequence"/>
</dbReference>
<dbReference type="Pfam" id="PF04020">
    <property type="entry name" value="Phage_holin_4_2"/>
    <property type="match status" value="1"/>
</dbReference>
<gene>
    <name evidence="2" type="ORF">GCM10010528_10760</name>
</gene>
<reference evidence="3" key="1">
    <citation type="journal article" date="2019" name="Int. J. Syst. Evol. Microbiol.">
        <title>The Global Catalogue of Microorganisms (GCM) 10K type strain sequencing project: providing services to taxonomists for standard genome sequencing and annotation.</title>
        <authorList>
            <consortium name="The Broad Institute Genomics Platform"/>
            <consortium name="The Broad Institute Genome Sequencing Center for Infectious Disease"/>
            <person name="Wu L."/>
            <person name="Ma J."/>
        </authorList>
    </citation>
    <scope>NUCLEOTIDE SEQUENCE [LARGE SCALE GENOMIC DNA]</scope>
    <source>
        <strain evidence="3">JCM 14234</strain>
    </source>
</reference>
<name>A0ABP6L4Y3_9ACTN</name>
<feature type="transmembrane region" description="Helical" evidence="1">
    <location>
        <begin position="95"/>
        <end position="118"/>
    </location>
</feature>
<evidence type="ECO:0000313" key="2">
    <source>
        <dbReference type="EMBL" id="GAA3031417.1"/>
    </source>
</evidence>
<keyword evidence="1" id="KW-1133">Transmembrane helix</keyword>
<keyword evidence="1" id="KW-0472">Membrane</keyword>
<evidence type="ECO:0000313" key="3">
    <source>
        <dbReference type="Proteomes" id="UP001501035"/>
    </source>
</evidence>
<dbReference type="InterPro" id="IPR007165">
    <property type="entry name" value="Phage_holin_4_2"/>
</dbReference>
<feature type="transmembrane region" description="Helical" evidence="1">
    <location>
        <begin position="130"/>
        <end position="152"/>
    </location>
</feature>
<keyword evidence="3" id="KW-1185">Reference proteome</keyword>
<keyword evidence="1" id="KW-0812">Transmembrane</keyword>
<organism evidence="2 3">
    <name type="scientific">Gordonia defluvii</name>
    <dbReference type="NCBI Taxonomy" id="283718"/>
    <lineage>
        <taxon>Bacteria</taxon>
        <taxon>Bacillati</taxon>
        <taxon>Actinomycetota</taxon>
        <taxon>Actinomycetes</taxon>
        <taxon>Mycobacteriales</taxon>
        <taxon>Gordoniaceae</taxon>
        <taxon>Gordonia</taxon>
    </lineage>
</organism>
<sequence>MSGSAASPGGHRICATDASGFWQDRAMIPFLWRTATTGLTLWLATLLVPDSMYFVWGEAGQRWQQVGIVLLVAVIFGVINALIKPVVQILSIPFYILTLGLFHVVVNALMLWLVSWFTRHVTHWGLIVESFWWSAIWAAIIVSLVGIVVTAITDRLADSVTR</sequence>
<feature type="transmembrane region" description="Helical" evidence="1">
    <location>
        <begin position="63"/>
        <end position="83"/>
    </location>
</feature>
<proteinExistence type="predicted"/>
<dbReference type="PANTHER" id="PTHR37309:SF1">
    <property type="entry name" value="SLR0284 PROTEIN"/>
    <property type="match status" value="1"/>
</dbReference>
<dbReference type="PANTHER" id="PTHR37309">
    <property type="entry name" value="SLR0284 PROTEIN"/>
    <property type="match status" value="1"/>
</dbReference>
<feature type="transmembrane region" description="Helical" evidence="1">
    <location>
        <begin position="30"/>
        <end position="48"/>
    </location>
</feature>